<organism evidence="1 2">
    <name type="scientific">Lentinus tigrinus ALCF2SS1-6</name>
    <dbReference type="NCBI Taxonomy" id="1328759"/>
    <lineage>
        <taxon>Eukaryota</taxon>
        <taxon>Fungi</taxon>
        <taxon>Dikarya</taxon>
        <taxon>Basidiomycota</taxon>
        <taxon>Agaricomycotina</taxon>
        <taxon>Agaricomycetes</taxon>
        <taxon>Polyporales</taxon>
        <taxon>Polyporaceae</taxon>
        <taxon>Lentinus</taxon>
    </lineage>
</organism>
<accession>A0A5C2SB24</accession>
<protein>
    <recommendedName>
        <fullName evidence="3">EthD domain-containing protein</fullName>
    </recommendedName>
</protein>
<dbReference type="InterPro" id="IPR011008">
    <property type="entry name" value="Dimeric_a/b-barrel"/>
</dbReference>
<gene>
    <name evidence="1" type="ORF">L227DRAFT_575094</name>
</gene>
<dbReference type="SUPFAM" id="SSF54909">
    <property type="entry name" value="Dimeric alpha+beta barrel"/>
    <property type="match status" value="1"/>
</dbReference>
<dbReference type="EMBL" id="ML122265">
    <property type="protein sequence ID" value="RPD60467.1"/>
    <property type="molecule type" value="Genomic_DNA"/>
</dbReference>
<name>A0A5C2SB24_9APHY</name>
<dbReference type="Gene3D" id="3.30.70.100">
    <property type="match status" value="1"/>
</dbReference>
<dbReference type="Proteomes" id="UP000313359">
    <property type="component" value="Unassembled WGS sequence"/>
</dbReference>
<evidence type="ECO:0000313" key="1">
    <source>
        <dbReference type="EMBL" id="RPD60467.1"/>
    </source>
</evidence>
<dbReference type="OrthoDB" id="2851338at2759"/>
<reference evidence="1" key="1">
    <citation type="journal article" date="2018" name="Genome Biol. Evol.">
        <title>Genomics and development of Lentinus tigrinus, a white-rot wood-decaying mushroom with dimorphic fruiting bodies.</title>
        <authorList>
            <person name="Wu B."/>
            <person name="Xu Z."/>
            <person name="Knudson A."/>
            <person name="Carlson A."/>
            <person name="Chen N."/>
            <person name="Kovaka S."/>
            <person name="LaButti K."/>
            <person name="Lipzen A."/>
            <person name="Pennachio C."/>
            <person name="Riley R."/>
            <person name="Schakwitz W."/>
            <person name="Umezawa K."/>
            <person name="Ohm R.A."/>
            <person name="Grigoriev I.V."/>
            <person name="Nagy L.G."/>
            <person name="Gibbons J."/>
            <person name="Hibbett D."/>
        </authorList>
    </citation>
    <scope>NUCLEOTIDE SEQUENCE [LARGE SCALE GENOMIC DNA]</scope>
    <source>
        <strain evidence="1">ALCF2SS1-6</strain>
    </source>
</reference>
<keyword evidence="2" id="KW-1185">Reference proteome</keyword>
<dbReference type="AlphaFoldDB" id="A0A5C2SB24"/>
<evidence type="ECO:0000313" key="2">
    <source>
        <dbReference type="Proteomes" id="UP000313359"/>
    </source>
</evidence>
<sequence length="234" mass="26976">MSGLLVVLSEPGPTIPEAEFNDWYDTEHVPDRILLPCFHSWSRWTSTDASPPTHLALYDLDKPESLDDPAHVALIQNPSPREASIMSRIALLDIRAYELHEPVHPPRAGYEVTKPGEYASVAEFDVPAELEDEFNRWYDEEHIPMVTKIPQWARSRRFVLKVVRVLGTEEELVSKYGEGRVAKYLTIHEYTDAHAGETVEFKAALNTPWTKEMLGKVSRFERRVWRFSSSWERS</sequence>
<proteinExistence type="predicted"/>
<dbReference type="STRING" id="1328759.A0A5C2SB24"/>
<evidence type="ECO:0008006" key="3">
    <source>
        <dbReference type="Google" id="ProtNLM"/>
    </source>
</evidence>